<dbReference type="InterPro" id="IPR017438">
    <property type="entry name" value="ATP-NAD_kinase_N"/>
</dbReference>
<dbReference type="Pfam" id="PF01513">
    <property type="entry name" value="NAD_kinase"/>
    <property type="match status" value="1"/>
</dbReference>
<organism evidence="7 8">
    <name type="scientific">Dialister hominis</name>
    <dbReference type="NCBI Taxonomy" id="2582419"/>
    <lineage>
        <taxon>Bacteria</taxon>
        <taxon>Bacillati</taxon>
        <taxon>Bacillota</taxon>
        <taxon>Negativicutes</taxon>
        <taxon>Veillonellales</taxon>
        <taxon>Veillonellaceae</taxon>
        <taxon>Dialister</taxon>
    </lineage>
</organism>
<dbReference type="KEGG" id="dho:Dia5BBH33_09370"/>
<dbReference type="GO" id="GO:0019674">
    <property type="term" value="P:NAD+ metabolic process"/>
    <property type="evidence" value="ECO:0007669"/>
    <property type="project" value="InterPro"/>
</dbReference>
<dbReference type="AlphaFoldDB" id="A0A8E4BS03"/>
<dbReference type="Proteomes" id="UP000320585">
    <property type="component" value="Chromosome"/>
</dbReference>
<keyword evidence="1 6" id="KW-0808">Transferase</keyword>
<dbReference type="InterPro" id="IPR016064">
    <property type="entry name" value="NAD/diacylglycerol_kinase_sf"/>
</dbReference>
<comment type="caution">
    <text evidence="6">Lacks conserved residue(s) required for the propagation of feature annotation.</text>
</comment>
<dbReference type="PANTHER" id="PTHR20275:SF0">
    <property type="entry name" value="NAD KINASE"/>
    <property type="match status" value="1"/>
</dbReference>
<evidence type="ECO:0000256" key="1">
    <source>
        <dbReference type="ARBA" id="ARBA00022679"/>
    </source>
</evidence>
<dbReference type="EMBL" id="AP019697">
    <property type="protein sequence ID" value="BBK25002.1"/>
    <property type="molecule type" value="Genomic_DNA"/>
</dbReference>
<feature type="binding site" evidence="6">
    <location>
        <position position="176"/>
    </location>
    <ligand>
        <name>NAD(+)</name>
        <dbReference type="ChEBI" id="CHEBI:57540"/>
    </ligand>
</feature>
<dbReference type="GO" id="GO:0006741">
    <property type="term" value="P:NADP+ biosynthetic process"/>
    <property type="evidence" value="ECO:0007669"/>
    <property type="project" value="UniProtKB-UniRule"/>
</dbReference>
<keyword evidence="6" id="KW-0547">Nucleotide-binding</keyword>
<dbReference type="HAMAP" id="MF_00361">
    <property type="entry name" value="NAD_kinase"/>
    <property type="match status" value="1"/>
</dbReference>
<evidence type="ECO:0000313" key="7">
    <source>
        <dbReference type="EMBL" id="BBK25002.1"/>
    </source>
</evidence>
<dbReference type="GO" id="GO:0005524">
    <property type="term" value="F:ATP binding"/>
    <property type="evidence" value="ECO:0007669"/>
    <property type="project" value="UniProtKB-KW"/>
</dbReference>
<feature type="binding site" evidence="6">
    <location>
        <begin position="71"/>
        <end position="72"/>
    </location>
    <ligand>
        <name>NAD(+)</name>
        <dbReference type="ChEBI" id="CHEBI:57540"/>
    </ligand>
</feature>
<proteinExistence type="inferred from homology"/>
<comment type="cofactor">
    <cofactor evidence="6">
        <name>a divalent metal cation</name>
        <dbReference type="ChEBI" id="CHEBI:60240"/>
    </cofactor>
</comment>
<evidence type="ECO:0000256" key="5">
    <source>
        <dbReference type="ARBA" id="ARBA00047925"/>
    </source>
</evidence>
<dbReference type="EC" id="2.7.1.23" evidence="6"/>
<keyword evidence="4 6" id="KW-0520">NAD</keyword>
<feature type="active site" description="Proton acceptor" evidence="6">
    <location>
        <position position="71"/>
    </location>
</feature>
<evidence type="ECO:0000256" key="3">
    <source>
        <dbReference type="ARBA" id="ARBA00022857"/>
    </source>
</evidence>
<evidence type="ECO:0000256" key="6">
    <source>
        <dbReference type="HAMAP-Rule" id="MF_00361"/>
    </source>
</evidence>
<dbReference type="InterPro" id="IPR002504">
    <property type="entry name" value="NADK"/>
</dbReference>
<dbReference type="GO" id="GO:0005737">
    <property type="term" value="C:cytoplasm"/>
    <property type="evidence" value="ECO:0007669"/>
    <property type="project" value="UniProtKB-SubCell"/>
</dbReference>
<comment type="function">
    <text evidence="6">Involved in the regulation of the intracellular balance of NAD and NADP, and is a key enzyme in the biosynthesis of NADP. Catalyzes specifically the phosphorylation on 2'-hydroxyl of the adenosine moiety of NAD to yield NADP.</text>
</comment>
<keyword evidence="6" id="KW-0067">ATP-binding</keyword>
<dbReference type="GeneID" id="92716150"/>
<dbReference type="Gene3D" id="2.60.200.30">
    <property type="entry name" value="Probable inorganic polyphosphate/atp-NAD kinase, domain 2"/>
    <property type="match status" value="1"/>
</dbReference>
<comment type="similarity">
    <text evidence="6">Belongs to the NAD kinase family.</text>
</comment>
<keyword evidence="2 6" id="KW-0418">Kinase</keyword>
<dbReference type="PANTHER" id="PTHR20275">
    <property type="entry name" value="NAD KINASE"/>
    <property type="match status" value="1"/>
</dbReference>
<keyword evidence="6" id="KW-0963">Cytoplasm</keyword>
<dbReference type="RefSeq" id="WP_143332486.1">
    <property type="nucleotide sequence ID" value="NZ_AP019697.1"/>
</dbReference>
<gene>
    <name evidence="6 7" type="primary">nadK</name>
    <name evidence="7" type="ORF">Dia5BBH33_09370</name>
</gene>
<name>A0A8E4BS03_9FIRM</name>
<reference evidence="8" key="1">
    <citation type="submission" date="2019-05" db="EMBL/GenBank/DDBJ databases">
        <title>Complete genome sequencing of Dialister sp. strain 5BBH33.</title>
        <authorList>
            <person name="Sakamoto M."/>
            <person name="Murakami T."/>
            <person name="Mori H."/>
        </authorList>
    </citation>
    <scope>NUCLEOTIDE SEQUENCE [LARGE SCALE GENOMIC DNA]</scope>
    <source>
        <strain evidence="8">5BBH33</strain>
    </source>
</reference>
<accession>A0A8E4BS03</accession>
<dbReference type="GO" id="GO:0003951">
    <property type="term" value="F:NAD+ kinase activity"/>
    <property type="evidence" value="ECO:0007669"/>
    <property type="project" value="UniProtKB-UniRule"/>
</dbReference>
<keyword evidence="3 6" id="KW-0521">NADP</keyword>
<sequence length="290" mass="32218">MIFGIFPNLEKEGINLVLQRLISILDDLGTPYKFLVSMKHKIENLGLDLGESYVSIEELAHADCILSVGGDGSFLGAARTFSDYDTLIAGIHLGDLGFLNSITTDDMKERIKLILEGEYLKESRLFLHSEIEHANGEKEILPDVLNDVVIGHNKIGQLVRVQLSINDHFIQEYASDGLIVSSPTGTTGYSLSCGGPVLGPSDTRMTVVPICAHTLQRYSMVLNDTDIVKITVPERENTLQLSLDGTMSFDFPHSDILRVRGISKPIRFVRFEGQEFFSSITKKLIRKMCN</sequence>
<dbReference type="GO" id="GO:0051287">
    <property type="term" value="F:NAD binding"/>
    <property type="evidence" value="ECO:0007669"/>
    <property type="project" value="UniProtKB-ARBA"/>
</dbReference>
<feature type="binding site" evidence="6">
    <location>
        <begin position="146"/>
        <end position="147"/>
    </location>
    <ligand>
        <name>NAD(+)</name>
        <dbReference type="ChEBI" id="CHEBI:57540"/>
    </ligand>
</feature>
<dbReference type="GO" id="GO:0046872">
    <property type="term" value="F:metal ion binding"/>
    <property type="evidence" value="ECO:0007669"/>
    <property type="project" value="UniProtKB-UniRule"/>
</dbReference>
<dbReference type="Pfam" id="PF20143">
    <property type="entry name" value="NAD_kinase_C"/>
    <property type="match status" value="1"/>
</dbReference>
<evidence type="ECO:0000313" key="8">
    <source>
        <dbReference type="Proteomes" id="UP000320585"/>
    </source>
</evidence>
<dbReference type="InterPro" id="IPR017437">
    <property type="entry name" value="ATP-NAD_kinase_PpnK-typ_C"/>
</dbReference>
<comment type="catalytic activity">
    <reaction evidence="5 6">
        <text>NAD(+) + ATP = ADP + NADP(+) + H(+)</text>
        <dbReference type="Rhea" id="RHEA:18629"/>
        <dbReference type="ChEBI" id="CHEBI:15378"/>
        <dbReference type="ChEBI" id="CHEBI:30616"/>
        <dbReference type="ChEBI" id="CHEBI:57540"/>
        <dbReference type="ChEBI" id="CHEBI:58349"/>
        <dbReference type="ChEBI" id="CHEBI:456216"/>
        <dbReference type="EC" id="2.7.1.23"/>
    </reaction>
</comment>
<protein>
    <recommendedName>
        <fullName evidence="6">NAD kinase</fullName>
        <ecNumber evidence="6">2.7.1.23</ecNumber>
    </recommendedName>
    <alternativeName>
        <fullName evidence="6">ATP-dependent NAD kinase</fullName>
    </alternativeName>
</protein>
<feature type="binding site" evidence="6">
    <location>
        <begin position="187"/>
        <end position="192"/>
    </location>
    <ligand>
        <name>NAD(+)</name>
        <dbReference type="ChEBI" id="CHEBI:57540"/>
    </ligand>
</feature>
<evidence type="ECO:0000256" key="2">
    <source>
        <dbReference type="ARBA" id="ARBA00022777"/>
    </source>
</evidence>
<comment type="subcellular location">
    <subcellularLocation>
        <location evidence="6">Cytoplasm</location>
    </subcellularLocation>
</comment>
<evidence type="ECO:0000256" key="4">
    <source>
        <dbReference type="ARBA" id="ARBA00023027"/>
    </source>
</evidence>
<dbReference type="Gene3D" id="3.40.50.10330">
    <property type="entry name" value="Probable inorganic polyphosphate/atp-NAD kinase, domain 1"/>
    <property type="match status" value="1"/>
</dbReference>
<dbReference type="OrthoDB" id="9774737at2"/>
<keyword evidence="8" id="KW-1185">Reference proteome</keyword>
<dbReference type="SUPFAM" id="SSF111331">
    <property type="entry name" value="NAD kinase/diacylglycerol kinase-like"/>
    <property type="match status" value="1"/>
</dbReference>